<dbReference type="OrthoDB" id="5686481at2"/>
<name>A0A380VEJ2_9PAST</name>
<proteinExistence type="predicted"/>
<dbReference type="AlphaFoldDB" id="A0A380VEJ2"/>
<protein>
    <recommendedName>
        <fullName evidence="3">Lipoprotein</fullName>
    </recommendedName>
</protein>
<evidence type="ECO:0008006" key="3">
    <source>
        <dbReference type="Google" id="ProtNLM"/>
    </source>
</evidence>
<accession>A0A380VEJ2</accession>
<organism evidence="1 2">
    <name type="scientific">Actinobacillus seminis</name>
    <dbReference type="NCBI Taxonomy" id="722"/>
    <lineage>
        <taxon>Bacteria</taxon>
        <taxon>Pseudomonadati</taxon>
        <taxon>Pseudomonadota</taxon>
        <taxon>Gammaproteobacteria</taxon>
        <taxon>Pasteurellales</taxon>
        <taxon>Pasteurellaceae</taxon>
        <taxon>Actinobacillus</taxon>
    </lineage>
</organism>
<sequence>MRVLSVIILTCLLSGCWTMFTYRESYTIDRMAYWEHEKSKVKASSELKNKCFEKVSHIDNYENLYAKCIYEQGYIFKTTSWLYCYHRKQECDIYNKYRK</sequence>
<dbReference type="Proteomes" id="UP000254507">
    <property type="component" value="Unassembled WGS sequence"/>
</dbReference>
<evidence type="ECO:0000313" key="1">
    <source>
        <dbReference type="EMBL" id="SUU37190.1"/>
    </source>
</evidence>
<gene>
    <name evidence="1" type="ORF">NCTC10851_01478</name>
</gene>
<reference evidence="1 2" key="1">
    <citation type="submission" date="2018-06" db="EMBL/GenBank/DDBJ databases">
        <authorList>
            <consortium name="Pathogen Informatics"/>
            <person name="Doyle S."/>
        </authorList>
    </citation>
    <scope>NUCLEOTIDE SEQUENCE [LARGE SCALE GENOMIC DNA]</scope>
    <source>
        <strain evidence="1 2">NCTC10851</strain>
    </source>
</reference>
<dbReference type="PROSITE" id="PS51257">
    <property type="entry name" value="PROKAR_LIPOPROTEIN"/>
    <property type="match status" value="1"/>
</dbReference>
<dbReference type="EMBL" id="UFSB01000001">
    <property type="protein sequence ID" value="SUU37190.1"/>
    <property type="molecule type" value="Genomic_DNA"/>
</dbReference>
<evidence type="ECO:0000313" key="2">
    <source>
        <dbReference type="Proteomes" id="UP000254507"/>
    </source>
</evidence>